<name>A0A917XNE8_9ACTN</name>
<dbReference type="RefSeq" id="WP_373295045.1">
    <property type="nucleotide sequence ID" value="NZ_BMML01000031.1"/>
</dbReference>
<comment type="caution">
    <text evidence="1">The sequence shown here is derived from an EMBL/GenBank/DDBJ whole genome shotgun (WGS) entry which is preliminary data.</text>
</comment>
<evidence type="ECO:0000313" key="2">
    <source>
        <dbReference type="Proteomes" id="UP000653411"/>
    </source>
</evidence>
<dbReference type="EMBL" id="BMML01000031">
    <property type="protein sequence ID" value="GGN39864.1"/>
    <property type="molecule type" value="Genomic_DNA"/>
</dbReference>
<gene>
    <name evidence="1" type="ORF">GCM10011578_086870</name>
</gene>
<protein>
    <recommendedName>
        <fullName evidence="3">MFS transporter</fullName>
    </recommendedName>
</protein>
<proteinExistence type="predicted"/>
<reference evidence="1" key="1">
    <citation type="journal article" date="2014" name="Int. J. Syst. Evol. Microbiol.">
        <title>Complete genome sequence of Corynebacterium casei LMG S-19264T (=DSM 44701T), isolated from a smear-ripened cheese.</title>
        <authorList>
            <consortium name="US DOE Joint Genome Institute (JGI-PGF)"/>
            <person name="Walter F."/>
            <person name="Albersmeier A."/>
            <person name="Kalinowski J."/>
            <person name="Ruckert C."/>
        </authorList>
    </citation>
    <scope>NUCLEOTIDE SEQUENCE</scope>
    <source>
        <strain evidence="1">CGMCC 4.7110</strain>
    </source>
</reference>
<keyword evidence="2" id="KW-1185">Reference proteome</keyword>
<dbReference type="SUPFAM" id="SSF103473">
    <property type="entry name" value="MFS general substrate transporter"/>
    <property type="match status" value="1"/>
</dbReference>
<evidence type="ECO:0000313" key="1">
    <source>
        <dbReference type="EMBL" id="GGN39864.1"/>
    </source>
</evidence>
<evidence type="ECO:0008006" key="3">
    <source>
        <dbReference type="Google" id="ProtNLM"/>
    </source>
</evidence>
<sequence>MCALPVGTVAGELYAGARLGVHAGPGPAVRRAVPVELRGRAMTVLSAGLMTVQGIGMTLAGVAAEAVGVRTAVAGAGVLGAACRCALAAAARRPPPAPVAGLVAGATRR</sequence>
<organism evidence="1 2">
    <name type="scientific">Streptomyces fuscichromogenes</name>
    <dbReference type="NCBI Taxonomy" id="1324013"/>
    <lineage>
        <taxon>Bacteria</taxon>
        <taxon>Bacillati</taxon>
        <taxon>Actinomycetota</taxon>
        <taxon>Actinomycetes</taxon>
        <taxon>Kitasatosporales</taxon>
        <taxon>Streptomycetaceae</taxon>
        <taxon>Streptomyces</taxon>
    </lineage>
</organism>
<reference evidence="1" key="2">
    <citation type="submission" date="2020-09" db="EMBL/GenBank/DDBJ databases">
        <authorList>
            <person name="Sun Q."/>
            <person name="Zhou Y."/>
        </authorList>
    </citation>
    <scope>NUCLEOTIDE SEQUENCE</scope>
    <source>
        <strain evidence="1">CGMCC 4.7110</strain>
    </source>
</reference>
<dbReference type="Proteomes" id="UP000653411">
    <property type="component" value="Unassembled WGS sequence"/>
</dbReference>
<dbReference type="AlphaFoldDB" id="A0A917XNE8"/>
<dbReference type="InterPro" id="IPR036259">
    <property type="entry name" value="MFS_trans_sf"/>
</dbReference>
<accession>A0A917XNE8</accession>